<accession>A0A9P8PNL2</accession>
<proteinExistence type="predicted"/>
<feature type="non-terminal residue" evidence="1">
    <location>
        <position position="1"/>
    </location>
</feature>
<keyword evidence="2" id="KW-1185">Reference proteome</keyword>
<reference evidence="1" key="2">
    <citation type="submission" date="2021-01" db="EMBL/GenBank/DDBJ databases">
        <authorList>
            <person name="Schikora-Tamarit M.A."/>
        </authorList>
    </citation>
    <scope>NUCLEOTIDE SEQUENCE</scope>
    <source>
        <strain evidence="1">CBS2887</strain>
    </source>
</reference>
<dbReference type="EMBL" id="JAEUBG010005494">
    <property type="protein sequence ID" value="KAH3674664.1"/>
    <property type="molecule type" value="Genomic_DNA"/>
</dbReference>
<organism evidence="1 2">
    <name type="scientific">Wickerhamomyces pijperi</name>
    <name type="common">Yeast</name>
    <name type="synonym">Pichia pijperi</name>
    <dbReference type="NCBI Taxonomy" id="599730"/>
    <lineage>
        <taxon>Eukaryota</taxon>
        <taxon>Fungi</taxon>
        <taxon>Dikarya</taxon>
        <taxon>Ascomycota</taxon>
        <taxon>Saccharomycotina</taxon>
        <taxon>Saccharomycetes</taxon>
        <taxon>Phaffomycetales</taxon>
        <taxon>Wickerhamomycetaceae</taxon>
        <taxon>Wickerhamomyces</taxon>
    </lineage>
</organism>
<reference evidence="1" key="1">
    <citation type="journal article" date="2021" name="Open Biol.">
        <title>Shared evolutionary footprints suggest mitochondrial oxidative damage underlies multiple complex I losses in fungi.</title>
        <authorList>
            <person name="Schikora-Tamarit M.A."/>
            <person name="Marcet-Houben M."/>
            <person name="Nosek J."/>
            <person name="Gabaldon T."/>
        </authorList>
    </citation>
    <scope>NUCLEOTIDE SEQUENCE</scope>
    <source>
        <strain evidence="1">CBS2887</strain>
    </source>
</reference>
<protein>
    <submittedName>
        <fullName evidence="1">Uncharacterized protein</fullName>
    </submittedName>
</protein>
<comment type="caution">
    <text evidence="1">The sequence shown here is derived from an EMBL/GenBank/DDBJ whole genome shotgun (WGS) entry which is preliminary data.</text>
</comment>
<evidence type="ECO:0000313" key="1">
    <source>
        <dbReference type="EMBL" id="KAH3674664.1"/>
    </source>
</evidence>
<evidence type="ECO:0000313" key="2">
    <source>
        <dbReference type="Proteomes" id="UP000774326"/>
    </source>
</evidence>
<dbReference type="Proteomes" id="UP000774326">
    <property type="component" value="Unassembled WGS sequence"/>
</dbReference>
<dbReference type="AlphaFoldDB" id="A0A9P8PNL2"/>
<name>A0A9P8PNL2_WICPI</name>
<sequence>PADDSLDEFEAVFDEVTAADAGDDDIDMDLFE</sequence>
<gene>
    <name evidence="1" type="ORF">WICPIJ_009510</name>
</gene>